<dbReference type="SUPFAM" id="SSF53756">
    <property type="entry name" value="UDP-Glycosyltransferase/glycogen phosphorylase"/>
    <property type="match status" value="1"/>
</dbReference>
<protein>
    <recommendedName>
        <fullName evidence="2">UDP-N-acetylglucosamine 2-epimerase domain-containing protein</fullName>
    </recommendedName>
</protein>
<evidence type="ECO:0000313" key="1">
    <source>
        <dbReference type="EMBL" id="SVD78355.1"/>
    </source>
</evidence>
<accession>A0A382Y669</accession>
<sequence>MEEIRDSSGLELQLIATGSHLSPEFGLTYREIEKDGFQINRRVEM</sequence>
<organism evidence="1">
    <name type="scientific">marine metagenome</name>
    <dbReference type="NCBI Taxonomy" id="408172"/>
    <lineage>
        <taxon>unclassified sequences</taxon>
        <taxon>metagenomes</taxon>
        <taxon>ecological metagenomes</taxon>
    </lineage>
</organism>
<evidence type="ECO:0008006" key="2">
    <source>
        <dbReference type="Google" id="ProtNLM"/>
    </source>
</evidence>
<reference evidence="1" key="1">
    <citation type="submission" date="2018-05" db="EMBL/GenBank/DDBJ databases">
        <authorList>
            <person name="Lanie J.A."/>
            <person name="Ng W.-L."/>
            <person name="Kazmierczak K.M."/>
            <person name="Andrzejewski T.M."/>
            <person name="Davidsen T.M."/>
            <person name="Wayne K.J."/>
            <person name="Tettelin H."/>
            <person name="Glass J.I."/>
            <person name="Rusch D."/>
            <person name="Podicherti R."/>
            <person name="Tsui H.-C.T."/>
            <person name="Winkler M.E."/>
        </authorList>
    </citation>
    <scope>NUCLEOTIDE SEQUENCE</scope>
</reference>
<dbReference type="AlphaFoldDB" id="A0A382Y669"/>
<dbReference type="EMBL" id="UINC01172998">
    <property type="protein sequence ID" value="SVD78355.1"/>
    <property type="molecule type" value="Genomic_DNA"/>
</dbReference>
<name>A0A382Y669_9ZZZZ</name>
<feature type="non-terminal residue" evidence="1">
    <location>
        <position position="45"/>
    </location>
</feature>
<proteinExistence type="predicted"/>
<gene>
    <name evidence="1" type="ORF">METZ01_LOCUS431209</name>
</gene>